<dbReference type="Pfam" id="PF13788">
    <property type="entry name" value="DUF4180"/>
    <property type="match status" value="1"/>
</dbReference>
<gene>
    <name evidence="1" type="ORF">BJP51_31485</name>
</gene>
<accession>A0A1R0WW78</accession>
<organism evidence="1 2">
    <name type="scientific">Paenibacillus odorifer</name>
    <dbReference type="NCBI Taxonomy" id="189426"/>
    <lineage>
        <taxon>Bacteria</taxon>
        <taxon>Bacillati</taxon>
        <taxon>Bacillota</taxon>
        <taxon>Bacilli</taxon>
        <taxon>Bacillales</taxon>
        <taxon>Paenibacillaceae</taxon>
        <taxon>Paenibacillus</taxon>
    </lineage>
</organism>
<dbReference type="InterPro" id="IPR025438">
    <property type="entry name" value="DUF4180"/>
</dbReference>
<name>A0A1R0WW78_9BACL</name>
<evidence type="ECO:0000313" key="2">
    <source>
        <dbReference type="Proteomes" id="UP000187465"/>
    </source>
</evidence>
<dbReference type="EMBL" id="MKQP01000065">
    <property type="protein sequence ID" value="OMD22695.1"/>
    <property type="molecule type" value="Genomic_DNA"/>
</dbReference>
<dbReference type="Proteomes" id="UP000187465">
    <property type="component" value="Unassembled WGS sequence"/>
</dbReference>
<comment type="caution">
    <text evidence="1">The sequence shown here is derived from an EMBL/GenBank/DDBJ whole genome shotgun (WGS) entry which is preliminary data.</text>
</comment>
<proteinExistence type="predicted"/>
<evidence type="ECO:0000313" key="1">
    <source>
        <dbReference type="EMBL" id="OMD22695.1"/>
    </source>
</evidence>
<reference evidence="1 2" key="1">
    <citation type="submission" date="2016-10" db="EMBL/GenBank/DDBJ databases">
        <title>Paenibacillus species isolates.</title>
        <authorList>
            <person name="Beno S.M."/>
        </authorList>
    </citation>
    <scope>NUCLEOTIDE SEQUENCE [LARGE SCALE GENOMIC DNA]</scope>
    <source>
        <strain evidence="1 2">FSL H7-0604</strain>
    </source>
</reference>
<protein>
    <submittedName>
        <fullName evidence="1">Cytoplasmic protein</fullName>
    </submittedName>
</protein>
<dbReference type="RefSeq" id="WP_036688100.1">
    <property type="nucleotide sequence ID" value="NZ_JARLKA010000021.1"/>
</dbReference>
<dbReference type="AlphaFoldDB" id="A0A1R0WW78"/>
<sequence length="124" mass="14147">MKITVDDKNDSTVAIISGEEIIINNVRDALDLMMNVKYQGCDKMLLRKEQITDDFFELKSGIAGEIAQKYTNYQMRVAIVGEFTSYNSKSLNDFIYECNQGDKMLFKSTEAEALAALHLCKSWR</sequence>